<dbReference type="Pfam" id="PF13193">
    <property type="entry name" value="AMP-binding_C"/>
    <property type="match status" value="2"/>
</dbReference>
<evidence type="ECO:0000313" key="7">
    <source>
        <dbReference type="EMBL" id="GIE70616.1"/>
    </source>
</evidence>
<comment type="caution">
    <text evidence="7">The sequence shown here is derived from an EMBL/GenBank/DDBJ whole genome shotgun (WGS) entry which is preliminary data.</text>
</comment>
<dbReference type="SUPFAM" id="SSF47336">
    <property type="entry name" value="ACP-like"/>
    <property type="match status" value="2"/>
</dbReference>
<gene>
    <name evidence="7" type="ORF">Apa02nite_067240</name>
</gene>
<dbReference type="PROSITE" id="PS50075">
    <property type="entry name" value="CARRIER"/>
    <property type="match status" value="2"/>
</dbReference>
<dbReference type="SUPFAM" id="SSF52777">
    <property type="entry name" value="CoA-dependent acyltransferases"/>
    <property type="match status" value="6"/>
</dbReference>
<dbReference type="InterPro" id="IPR010060">
    <property type="entry name" value="NRPS_synth"/>
</dbReference>
<dbReference type="SUPFAM" id="SSF56801">
    <property type="entry name" value="Acetyl-CoA synthetase-like"/>
    <property type="match status" value="2"/>
</dbReference>
<dbReference type="Gene3D" id="3.30.559.30">
    <property type="entry name" value="Nonribosomal peptide synthetase, condensation domain"/>
    <property type="match status" value="3"/>
</dbReference>
<dbReference type="InterPro" id="IPR036736">
    <property type="entry name" value="ACP-like_sf"/>
</dbReference>
<dbReference type="PANTHER" id="PTHR45527:SF1">
    <property type="entry name" value="FATTY ACID SYNTHASE"/>
    <property type="match status" value="1"/>
</dbReference>
<feature type="domain" description="Carrier" evidence="6">
    <location>
        <begin position="977"/>
        <end position="1051"/>
    </location>
</feature>
<dbReference type="InterPro" id="IPR001242">
    <property type="entry name" value="Condensation_dom"/>
</dbReference>
<dbReference type="Gene3D" id="3.30.300.30">
    <property type="match status" value="2"/>
</dbReference>
<dbReference type="InterPro" id="IPR006162">
    <property type="entry name" value="Ppantetheine_attach_site"/>
</dbReference>
<dbReference type="InterPro" id="IPR009081">
    <property type="entry name" value="PP-bd_ACP"/>
</dbReference>
<dbReference type="Pfam" id="PF00550">
    <property type="entry name" value="PP-binding"/>
    <property type="match status" value="2"/>
</dbReference>
<dbReference type="PROSITE" id="PS00455">
    <property type="entry name" value="AMP_BINDING"/>
    <property type="match status" value="2"/>
</dbReference>
<evidence type="ECO:0000256" key="2">
    <source>
        <dbReference type="ARBA" id="ARBA00022450"/>
    </source>
</evidence>
<keyword evidence="5" id="KW-0045">Antibiotic biosynthesis</keyword>
<dbReference type="InterPro" id="IPR045851">
    <property type="entry name" value="AMP-bd_C_sf"/>
</dbReference>
<dbReference type="InterPro" id="IPR020806">
    <property type="entry name" value="PKS_PP-bd"/>
</dbReference>
<feature type="domain" description="Carrier" evidence="6">
    <location>
        <begin position="2495"/>
        <end position="2570"/>
    </location>
</feature>
<reference evidence="7 8" key="1">
    <citation type="submission" date="2021-01" db="EMBL/GenBank/DDBJ databases">
        <title>Whole genome shotgun sequence of Actinoplanes palleronii NBRC 14916.</title>
        <authorList>
            <person name="Komaki H."/>
            <person name="Tamura T."/>
        </authorList>
    </citation>
    <scope>NUCLEOTIDE SEQUENCE [LARGE SCALE GENOMIC DNA]</scope>
    <source>
        <strain evidence="7 8">NBRC 14916</strain>
    </source>
</reference>
<dbReference type="InterPro" id="IPR020845">
    <property type="entry name" value="AMP-binding_CS"/>
</dbReference>
<dbReference type="NCBIfam" id="TIGR01720">
    <property type="entry name" value="NRPS-para261"/>
    <property type="match status" value="1"/>
</dbReference>
<dbReference type="CDD" id="cd19540">
    <property type="entry name" value="LCL_NRPS-like"/>
    <property type="match status" value="1"/>
</dbReference>
<dbReference type="NCBIfam" id="TIGR01733">
    <property type="entry name" value="AA-adenyl-dom"/>
    <property type="match status" value="2"/>
</dbReference>
<dbReference type="PROSITE" id="PS00012">
    <property type="entry name" value="PHOSPHOPANTETHEINE"/>
    <property type="match status" value="1"/>
</dbReference>
<dbReference type="Gene3D" id="3.30.559.10">
    <property type="entry name" value="Chloramphenicol acetyltransferase-like domain"/>
    <property type="match status" value="3"/>
</dbReference>
<dbReference type="Gene3D" id="3.40.50.12780">
    <property type="entry name" value="N-terminal domain of ligase-like"/>
    <property type="match status" value="2"/>
</dbReference>
<dbReference type="InterPro" id="IPR029058">
    <property type="entry name" value="AB_hydrolase_fold"/>
</dbReference>
<evidence type="ECO:0000256" key="4">
    <source>
        <dbReference type="ARBA" id="ARBA00022737"/>
    </source>
</evidence>
<sequence length="2587" mass="279064">MSFAQRRLWFVDRFEGPSATYNGAFALRLTGELDVKAVGEALRDVVDRHEILRTVIVEDGDGVPYQRVLPSPGEPFELPVVEVAEPDRAAVLAGMATQTFDLAADAPIRVTLVRTGSRDHTLVVVAHHIAVDGESFGPLFHDLTTAYEARRQDRAPAWEPLSLQYADYTLWQQDLLGAEADPDSLAARQLAYWRDALADLAQPLALPADRPRPRAMSNRGDVVVIPIDQDLLGSVEKLAAEEDTTVSMVMHAALGVLLRHLGCGDDVPIGAPIAGRTDEELRDLVGFFVNTWVLRIDLSENPTFVELLGRVRERALSAYDNQDMPFERLVERLNPDRSTAYHPYFQVMLSWQPPVPDLALPGLDVRAEKLETGTAKFDLFFDINPNRSGGATCRLEYGTHLFDRQTAESVAQRFVRVLGRLVAEPGRRIDVLDVLDATERDTVLTRFNETATDLPDLTVAELFERQVARTPDAPAVVCDDRTLTYRDLDERANDVAWQLVRAGAGPEDLVVLALPRTEELVVGLLGILKSGAAYLPMDPQHLSGRAEIVLSEAAPRFAVSDTATWPALPRNDIAVVDLDRRAEWDSPGRRVGDGDRISPLRPDNLAYVLYTSGSTGTPKGAAITHRGVVNGVQELVRVLDVPTGWRMLAGTSVNFDVSVFELMTTLSTGGTAEVVPNGLALAERDGWDGQVVSAVPSVFAELVGQLDGMTGVRAVVLAGEVLPARLVRQVRQALPGAQIVNGYGQSESFYATTFSLPASAEWADGEVAPIGTPLGNMRAYVLGPGLAAVPPGVVGELYVAGACLGRGYHGRPGRTAERFVPDPFAAAGERMYRTGDLARWNARGQLECVGRGDGQVKVRGFRIETAEVEAVLVQHPGISEAVVVSRELPAGGRRLVAYVVHVGEGAVGDDGSGGIGDVDVQSGASAAELRRFVAERLPDYMVPAAFVVLGRMPLGPTGKLDHSALPEPGFVGEVYREPRTETEAIITGAYADVLGVDRVGVDDDFFVVGGDSLRSIQVVARARARGLELTAREIFECRTAARLAEVAAARQDCAPATVTDVGVGPMPLPPVALQVFEHGGGTDRFAMALVLELPAGIDASGLAATLDAVFDRHDLLRAQLVRDDEPFLLVRPAGSVRTADLIRTLPCDGEWDAPSSLTAARSALDDAVGRLDPEAGTMAAFVWFAPEPGAGRLLLVLHHLVVDGVSWRIIMADLADAWQQVRSGRAPVLPEVRTSARRWVSALRAEAIDPVREQELEYWRDMLEAPNPPLGTRAFDPAIDVMSTVHTVRGQLPPDVTEAVLTTLPAAYRGTATDVLIAALVLAVNQWQGADRSALIRLEGHGREEHLVPEADLSRTVGWFTSMHPARIDVSGVDLADVLAGGPAAGNVIKMVKEQLRAIPDKGMGYGLLRYLNPETAPQLAGLPVPQIGFNYLGRISGADVPEHLRAQGWGPASWSAELVPAPDPDLPALSALEVSAVTLDTAEGTGLQAALMFPAGLLTRERVDELTELWFAVLRGMAAFAARPAVGGLTPSDVPLVTVGQDEIEAWETRYGRLTDVWPQAPGQSGIQFEAAIAEGTFDVYHMQFVLHLSGPVDQDRMRSAGQALLDRYPNLRSSFLTSAGGDPVQVVPERVALPWRHLDLTGRGEAEHEAALIDFLAADRADRLDPALPPLLRLGLISCGPRHAKLIITAHHTLFDGWSSPVVIRDLIRLYAGDRDLAPARSYGDYLAWLARHDQQASAARWAAELDGFEQPTLVAPDASAAQTPSAIGKIEVPLSIDKGRELAGRAAELGVTLNTLLQGTWGILLSKLTGRSDVVFGAAVNGRPAGLPRSDEMVGLFINTLPIRVFCRPEQSAGAVITELQARQTELLDHHYYGLGDIQRATGLPTLFDTFVGFENFPIDRAGIVDANTSAGIRIEGIRPIAGAHYALGLASSDPYLRLSLDYQHALYDRDEAQGIAARLVRVLEQLAADPRTPIGAIDVLTPEEREQLVRGFNATTHPVPVSTLPDAFEAQVRREPCRVAVVAEAGTITYDELNRHANRLAHWLIEQGAGPERCVAVRIPRSIDLMVAAHAVVKAGAVYVPVDTEVPEDRARQVLDSARPLVVIEETLPDVAGYPETNPERRLSPDNVAYVIYTSGSTGGPKGVQVSHRSIMNRIAWGLNRFAIGPEDRVLFSTATGFDASVPEVFAPLQVGAAVVIARPGGRRDPAYLAELIQRERVSGAVFVSSLLAAFVDEPAAKRCTSLRWVEVGAEPFPVALANRFTDLLPGCTAYNLYGPTEAAVEVTSWQHVPGADRLPIGAPIWNTQVYVLDPALRPVPPGVAGELYLAGACLARSYLGRADLTADRFVADPFSASGTRMYRTGDLGRWTRDGQLEYAGRADFQVKVRGFRIELAEIEQALTAHPAVSQAAAVVREDQAGDQRLVAYVVPTGKADPAELDMVPLTTLLRERLPEYMVPSAIVPLAEFPTTPSGKLHRAALPAPVYAGAAAGRGPRNHDEEVLCRLFAELLGVDEVGIDANFFDLGGHSLLATRLIGRIRNELNIDVKVTMVFADPTVAGLAAQLKQAAATSRPQLRKMTGQEARR</sequence>
<dbReference type="Pfam" id="PF00668">
    <property type="entry name" value="Condensation"/>
    <property type="match status" value="3"/>
</dbReference>
<keyword evidence="8" id="KW-1185">Reference proteome</keyword>
<keyword evidence="4" id="KW-0677">Repeat</keyword>
<evidence type="ECO:0000313" key="8">
    <source>
        <dbReference type="Proteomes" id="UP000624709"/>
    </source>
</evidence>
<dbReference type="SMART" id="SM00823">
    <property type="entry name" value="PKS_PP"/>
    <property type="match status" value="2"/>
</dbReference>
<proteinExistence type="predicted"/>
<dbReference type="PANTHER" id="PTHR45527">
    <property type="entry name" value="NONRIBOSOMAL PEPTIDE SYNTHETASE"/>
    <property type="match status" value="1"/>
</dbReference>
<name>A0ABQ4BJZ2_9ACTN</name>
<comment type="cofactor">
    <cofactor evidence="1">
        <name>pantetheine 4'-phosphate</name>
        <dbReference type="ChEBI" id="CHEBI:47942"/>
    </cofactor>
</comment>
<dbReference type="InterPro" id="IPR023213">
    <property type="entry name" value="CAT-like_dom_sf"/>
</dbReference>
<dbReference type="Gene3D" id="3.40.50.1820">
    <property type="entry name" value="alpha/beta hydrolase"/>
    <property type="match status" value="1"/>
</dbReference>
<keyword evidence="3" id="KW-0597">Phosphoprotein</keyword>
<dbReference type="Proteomes" id="UP000624709">
    <property type="component" value="Unassembled WGS sequence"/>
</dbReference>
<evidence type="ECO:0000256" key="5">
    <source>
        <dbReference type="ARBA" id="ARBA00023194"/>
    </source>
</evidence>
<dbReference type="InterPro" id="IPR000873">
    <property type="entry name" value="AMP-dep_synth/lig_dom"/>
</dbReference>
<protein>
    <recommendedName>
        <fullName evidence="6">Carrier domain-containing protein</fullName>
    </recommendedName>
</protein>
<evidence type="ECO:0000259" key="6">
    <source>
        <dbReference type="PROSITE" id="PS50075"/>
    </source>
</evidence>
<keyword evidence="2" id="KW-0596">Phosphopantetheine</keyword>
<organism evidence="7 8">
    <name type="scientific">Actinoplanes palleronii</name>
    <dbReference type="NCBI Taxonomy" id="113570"/>
    <lineage>
        <taxon>Bacteria</taxon>
        <taxon>Bacillati</taxon>
        <taxon>Actinomycetota</taxon>
        <taxon>Actinomycetes</taxon>
        <taxon>Micromonosporales</taxon>
        <taxon>Micromonosporaceae</taxon>
        <taxon>Actinoplanes</taxon>
    </lineage>
</organism>
<dbReference type="Pfam" id="PF00501">
    <property type="entry name" value="AMP-binding"/>
    <property type="match status" value="2"/>
</dbReference>
<accession>A0ABQ4BJZ2</accession>
<evidence type="ECO:0000256" key="1">
    <source>
        <dbReference type="ARBA" id="ARBA00001957"/>
    </source>
</evidence>
<evidence type="ECO:0000256" key="3">
    <source>
        <dbReference type="ARBA" id="ARBA00022553"/>
    </source>
</evidence>
<dbReference type="Gene3D" id="1.10.1200.10">
    <property type="entry name" value="ACP-like"/>
    <property type="match status" value="1"/>
</dbReference>
<dbReference type="InterPro" id="IPR042099">
    <property type="entry name" value="ANL_N_sf"/>
</dbReference>
<dbReference type="InterPro" id="IPR025110">
    <property type="entry name" value="AMP-bd_C"/>
</dbReference>
<dbReference type="EMBL" id="BOMS01000108">
    <property type="protein sequence ID" value="GIE70616.1"/>
    <property type="molecule type" value="Genomic_DNA"/>
</dbReference>
<dbReference type="CDD" id="cd05930">
    <property type="entry name" value="A_NRPS"/>
    <property type="match status" value="2"/>
</dbReference>
<dbReference type="InterPro" id="IPR010071">
    <property type="entry name" value="AA_adenyl_dom"/>
</dbReference>